<proteinExistence type="predicted"/>
<evidence type="ECO:0000313" key="2">
    <source>
        <dbReference type="Proteomes" id="UP000789860"/>
    </source>
</evidence>
<evidence type="ECO:0000313" key="1">
    <source>
        <dbReference type="EMBL" id="CAG8609952.1"/>
    </source>
</evidence>
<name>A0ACA9MRT6_9GLOM</name>
<protein>
    <submittedName>
        <fullName evidence="1">584_t:CDS:1</fullName>
    </submittedName>
</protein>
<organism evidence="1 2">
    <name type="scientific">Scutellospora calospora</name>
    <dbReference type="NCBI Taxonomy" id="85575"/>
    <lineage>
        <taxon>Eukaryota</taxon>
        <taxon>Fungi</taxon>
        <taxon>Fungi incertae sedis</taxon>
        <taxon>Mucoromycota</taxon>
        <taxon>Glomeromycotina</taxon>
        <taxon>Glomeromycetes</taxon>
        <taxon>Diversisporales</taxon>
        <taxon>Gigasporaceae</taxon>
        <taxon>Scutellospora</taxon>
    </lineage>
</organism>
<accession>A0ACA9MRT6</accession>
<reference evidence="1" key="1">
    <citation type="submission" date="2021-06" db="EMBL/GenBank/DDBJ databases">
        <authorList>
            <person name="Kallberg Y."/>
            <person name="Tangrot J."/>
            <person name="Rosling A."/>
        </authorList>
    </citation>
    <scope>NUCLEOTIDE SEQUENCE</scope>
    <source>
        <strain evidence="1">AU212A</strain>
    </source>
</reference>
<dbReference type="Proteomes" id="UP000789860">
    <property type="component" value="Unassembled WGS sequence"/>
</dbReference>
<feature type="non-terminal residue" evidence="1">
    <location>
        <position position="582"/>
    </location>
</feature>
<gene>
    <name evidence="1" type="ORF">SCALOS_LOCUS7249</name>
</gene>
<comment type="caution">
    <text evidence="1">The sequence shown here is derived from an EMBL/GenBank/DDBJ whole genome shotgun (WGS) entry which is preliminary data.</text>
</comment>
<dbReference type="EMBL" id="CAJVPM010015753">
    <property type="protein sequence ID" value="CAG8609952.1"/>
    <property type="molecule type" value="Genomic_DNA"/>
</dbReference>
<keyword evidence="2" id="KW-1185">Reference proteome</keyword>
<sequence>MANDTLINLDNKLLDLLNSAHLLVGTINEEKRVGTIEERLSSRLKQLEANECMHEAVIAESAIQEKFSNINVRERFVEKCLELLGSLETILINIIDIKENKKTNEPELLGIRDMSLVHTMLEIVISWGIYPCLMSGVGIPISRRTRSRYFQQEFSNNSQNDDANESIKKLDPQSRYIYLFKLMQSLIKIICSSSLKPIIFTTVSSIIQTRHLTDVYAALLQLAYGPLPANDKLDVSTNNKLAMSDQSEIEKQGYGNFVLMRKECVAMFGKLFEREDSFRSLEALTMLLGSPLHPAPKWFKNVCGRFLTQILLRPNGVKDVMSFMIGGDNEVGLSQFETVSRLILSVPTQTKSTEDYFSIICPQLLNLLQSTSTLPSLKPNIDDATLPIVKLVAFTVIRMADKFPAITKKFIISNIFGTLWKWWGLTPEDAQSFQHCDSSTDLDPLIIDEQSLQSTITMTHHILIGSEPIPGLLQMFLEDSVAPLYYLYSFTCSSKSFLKNVVLDILLAYFKILNISEGVEGLKEILLRKTKRKVAPNIGDVGEIYFAPGASAGVVMRLRMIALNSSSTETSIDVNIFVDFLK</sequence>